<comment type="caution">
    <text evidence="2">The sequence shown here is derived from an EMBL/GenBank/DDBJ whole genome shotgun (WGS) entry which is preliminary data.</text>
</comment>
<dbReference type="InterPro" id="IPR012577">
    <property type="entry name" value="NIPSNAP"/>
</dbReference>
<gene>
    <name evidence="2" type="ORF">S01H1_03598</name>
</gene>
<organism evidence="2">
    <name type="scientific">marine sediment metagenome</name>
    <dbReference type="NCBI Taxonomy" id="412755"/>
    <lineage>
        <taxon>unclassified sequences</taxon>
        <taxon>metagenomes</taxon>
        <taxon>ecological metagenomes</taxon>
    </lineage>
</organism>
<dbReference type="AlphaFoldDB" id="X0SS59"/>
<feature type="domain" description="NIPSNAP" evidence="1">
    <location>
        <begin position="156"/>
        <end position="237"/>
    </location>
</feature>
<protein>
    <recommendedName>
        <fullName evidence="1">NIPSNAP domain-containing protein</fullName>
    </recommendedName>
</protein>
<accession>X0SS59</accession>
<dbReference type="Pfam" id="PF07978">
    <property type="entry name" value="NIPSNAP"/>
    <property type="match status" value="1"/>
</dbReference>
<dbReference type="SUPFAM" id="SSF54909">
    <property type="entry name" value="Dimeric alpha+beta barrel"/>
    <property type="match status" value="2"/>
</dbReference>
<evidence type="ECO:0000313" key="2">
    <source>
        <dbReference type="EMBL" id="GAF78747.1"/>
    </source>
</evidence>
<dbReference type="Gene3D" id="3.30.70.100">
    <property type="match status" value="2"/>
</dbReference>
<proteinExistence type="predicted"/>
<evidence type="ECO:0000259" key="1">
    <source>
        <dbReference type="Pfam" id="PF07978"/>
    </source>
</evidence>
<reference evidence="2" key="1">
    <citation type="journal article" date="2014" name="Front. Microbiol.">
        <title>High frequency of phylogenetically diverse reductive dehalogenase-homologous genes in deep subseafloor sedimentary metagenomes.</title>
        <authorList>
            <person name="Kawai M."/>
            <person name="Futagami T."/>
            <person name="Toyoda A."/>
            <person name="Takaki Y."/>
            <person name="Nishi S."/>
            <person name="Hori S."/>
            <person name="Arai W."/>
            <person name="Tsubouchi T."/>
            <person name="Morono Y."/>
            <person name="Uchiyama I."/>
            <person name="Ito T."/>
            <person name="Fujiyama A."/>
            <person name="Inagaki F."/>
            <person name="Takami H."/>
        </authorList>
    </citation>
    <scope>NUCLEOTIDE SEQUENCE</scope>
    <source>
        <strain evidence="2">Expedition CK06-06</strain>
    </source>
</reference>
<name>X0SS59_9ZZZZ</name>
<dbReference type="EMBL" id="BARS01001948">
    <property type="protein sequence ID" value="GAF78747.1"/>
    <property type="molecule type" value="Genomic_DNA"/>
</dbReference>
<sequence>MMGRRAFIAMSGLTSMAGLGALENSAGAAADPARDYYEVRVYHVELEAQGAALGAFLADAAIPALNRIAVSPVGVFQPAEDVSPLYVLLRHPSAASVATATQRLLADDAFLADGAAVLDAPSSSPAYTRVESSLLVAFTGMPRLARPSTAAGRVFQLRIYESPSIKTGQKKIEMFNTAELDIFRKTGLNAVFFGETLVGAKMPNLTYMLGFDSMEEQEAAWDRFRGDADWKKLSAMPEYANEAILCGITNLSLKPLACSQI</sequence>
<dbReference type="InterPro" id="IPR011008">
    <property type="entry name" value="Dimeric_a/b-barrel"/>
</dbReference>